<dbReference type="InterPro" id="IPR011078">
    <property type="entry name" value="PyrdxlP_homeostasis"/>
</dbReference>
<comment type="cofactor">
    <cofactor evidence="3">
        <name>pyridoxal 5'-phosphate</name>
        <dbReference type="ChEBI" id="CHEBI:597326"/>
    </cofactor>
</comment>
<accession>A0AAE3DC52</accession>
<evidence type="ECO:0000256" key="1">
    <source>
        <dbReference type="ARBA" id="ARBA00022898"/>
    </source>
</evidence>
<evidence type="ECO:0000256" key="4">
    <source>
        <dbReference type="RuleBase" id="RU004514"/>
    </source>
</evidence>
<keyword evidence="7" id="KW-1185">Reference proteome</keyword>
<evidence type="ECO:0000256" key="2">
    <source>
        <dbReference type="HAMAP-Rule" id="MF_02087"/>
    </source>
</evidence>
<feature type="modified residue" description="N6-(pyridoxal phosphate)lysine" evidence="2 3">
    <location>
        <position position="34"/>
    </location>
</feature>
<dbReference type="EMBL" id="JAJEPS010000006">
    <property type="protein sequence ID" value="MCC2126094.1"/>
    <property type="molecule type" value="Genomic_DNA"/>
</dbReference>
<reference evidence="6 7" key="1">
    <citation type="submission" date="2021-10" db="EMBL/GenBank/DDBJ databases">
        <title>Anaerobic single-cell dispensing facilitates the cultivation of human gut bacteria.</title>
        <authorList>
            <person name="Afrizal A."/>
        </authorList>
    </citation>
    <scope>NUCLEOTIDE SEQUENCE [LARGE SCALE GENOMIC DNA]</scope>
    <source>
        <strain evidence="6 7">CLA-AA-H276</strain>
    </source>
</reference>
<dbReference type="PIRSF" id="PIRSF004848">
    <property type="entry name" value="YBL036c_PLPDEIII"/>
    <property type="match status" value="1"/>
</dbReference>
<comment type="caution">
    <text evidence="6">The sequence shown here is derived from an EMBL/GenBank/DDBJ whole genome shotgun (WGS) entry which is preliminary data.</text>
</comment>
<keyword evidence="1 2" id="KW-0663">Pyridoxal phosphate</keyword>
<dbReference type="CDD" id="cd00635">
    <property type="entry name" value="PLPDE_III_YBL036c_like"/>
    <property type="match status" value="1"/>
</dbReference>
<feature type="domain" description="Alanine racemase N-terminal" evidence="5">
    <location>
        <begin position="26"/>
        <end position="226"/>
    </location>
</feature>
<sequence>MVAENYRMVDKKVQEACARAGRDRNEVTLIAVSKTKPVAMIQEAMAAGANVFGENKVQELCDKYELLPKDLHWHLIGHLQRNKVKYIIGKVDLIHSVDSLRLAEEISKEAVKKETEENILIEVNVAEEESKFGVSVADTEELVRQIAVLPGIHIQGLMTIAPYVENPEQNRPVFRALKKLAVDIKMKNIDNVHMDVLSMGMTGDYEVAVEEGATMVRVGTGIFGERDYSI</sequence>
<protein>
    <recommendedName>
        <fullName evidence="2">Pyridoxal phosphate homeostasis protein</fullName>
        <shortName evidence="2">PLP homeostasis protein</shortName>
    </recommendedName>
</protein>
<dbReference type="InterPro" id="IPR029066">
    <property type="entry name" value="PLP-binding_barrel"/>
</dbReference>
<comment type="function">
    <text evidence="2">Pyridoxal 5'-phosphate (PLP)-binding protein, which is involved in PLP homeostasis.</text>
</comment>
<dbReference type="Proteomes" id="UP001198220">
    <property type="component" value="Unassembled WGS sequence"/>
</dbReference>
<comment type="similarity">
    <text evidence="2 4">Belongs to the pyridoxal phosphate-binding protein YggS/PROSC family.</text>
</comment>
<name>A0AAE3DC52_9FIRM</name>
<dbReference type="Gene3D" id="3.20.20.10">
    <property type="entry name" value="Alanine racemase"/>
    <property type="match status" value="1"/>
</dbReference>
<dbReference type="HAMAP" id="MF_02087">
    <property type="entry name" value="PLP_homeostasis"/>
    <property type="match status" value="1"/>
</dbReference>
<dbReference type="NCBIfam" id="TIGR00044">
    <property type="entry name" value="YggS family pyridoxal phosphate-dependent enzyme"/>
    <property type="match status" value="1"/>
</dbReference>
<dbReference type="FunFam" id="3.20.20.10:FF:000018">
    <property type="entry name" value="Pyridoxal phosphate homeostasis protein"/>
    <property type="match status" value="1"/>
</dbReference>
<dbReference type="InterPro" id="IPR001608">
    <property type="entry name" value="Ala_racemase_N"/>
</dbReference>
<dbReference type="PANTHER" id="PTHR10146">
    <property type="entry name" value="PROLINE SYNTHETASE CO-TRANSCRIBED BACTERIAL HOMOLOG PROTEIN"/>
    <property type="match status" value="1"/>
</dbReference>
<proteinExistence type="inferred from homology"/>
<dbReference type="Pfam" id="PF01168">
    <property type="entry name" value="Ala_racemase_N"/>
    <property type="match status" value="1"/>
</dbReference>
<organism evidence="6 7">
    <name type="scientific">Hominiventricola filiformis</name>
    <dbReference type="NCBI Taxonomy" id="2885352"/>
    <lineage>
        <taxon>Bacteria</taxon>
        <taxon>Bacillati</taxon>
        <taxon>Bacillota</taxon>
        <taxon>Clostridia</taxon>
        <taxon>Lachnospirales</taxon>
        <taxon>Lachnospiraceae</taxon>
        <taxon>Hominiventricola</taxon>
    </lineage>
</organism>
<evidence type="ECO:0000313" key="7">
    <source>
        <dbReference type="Proteomes" id="UP001198220"/>
    </source>
</evidence>
<evidence type="ECO:0000256" key="3">
    <source>
        <dbReference type="PIRSR" id="PIRSR004848-1"/>
    </source>
</evidence>
<dbReference type="GO" id="GO:0030170">
    <property type="term" value="F:pyridoxal phosphate binding"/>
    <property type="evidence" value="ECO:0007669"/>
    <property type="project" value="UniProtKB-UniRule"/>
</dbReference>
<evidence type="ECO:0000259" key="5">
    <source>
        <dbReference type="Pfam" id="PF01168"/>
    </source>
</evidence>
<evidence type="ECO:0000313" key="6">
    <source>
        <dbReference type="EMBL" id="MCC2126094.1"/>
    </source>
</evidence>
<dbReference type="SUPFAM" id="SSF51419">
    <property type="entry name" value="PLP-binding barrel"/>
    <property type="match status" value="1"/>
</dbReference>
<dbReference type="PANTHER" id="PTHR10146:SF14">
    <property type="entry name" value="PYRIDOXAL PHOSPHATE HOMEOSTASIS PROTEIN"/>
    <property type="match status" value="1"/>
</dbReference>
<dbReference type="AlphaFoldDB" id="A0AAE3DC52"/>
<dbReference type="RefSeq" id="WP_118770014.1">
    <property type="nucleotide sequence ID" value="NZ_JAJEPS010000006.1"/>
</dbReference>
<gene>
    <name evidence="6" type="ORF">LKD36_07875</name>
</gene>